<evidence type="ECO:0000256" key="1">
    <source>
        <dbReference type="SAM" id="Phobius"/>
    </source>
</evidence>
<feature type="transmembrane region" description="Helical" evidence="1">
    <location>
        <begin position="152"/>
        <end position="178"/>
    </location>
</feature>
<keyword evidence="1" id="KW-0812">Transmembrane</keyword>
<protein>
    <recommendedName>
        <fullName evidence="4">Mitochondrial K+-H+ exchange-related-domain-containing protein</fullName>
    </recommendedName>
</protein>
<evidence type="ECO:0000313" key="2">
    <source>
        <dbReference type="EMBL" id="KZT44420.1"/>
    </source>
</evidence>
<evidence type="ECO:0008006" key="4">
    <source>
        <dbReference type="Google" id="ProtNLM"/>
    </source>
</evidence>
<dbReference type="Pfam" id="PF10173">
    <property type="entry name" value="Mit_KHE1"/>
    <property type="match status" value="1"/>
</dbReference>
<dbReference type="PANTHER" id="PTHR28062">
    <property type="entry name" value="K+-H+ EXCHANGE-LIKE PROTEIN"/>
    <property type="match status" value="1"/>
</dbReference>
<dbReference type="EMBL" id="KV428004">
    <property type="protein sequence ID" value="KZT44420.1"/>
    <property type="molecule type" value="Genomic_DNA"/>
</dbReference>
<organism evidence="2 3">
    <name type="scientific">Sistotremastrum suecicum HHB10207 ss-3</name>
    <dbReference type="NCBI Taxonomy" id="1314776"/>
    <lineage>
        <taxon>Eukaryota</taxon>
        <taxon>Fungi</taxon>
        <taxon>Dikarya</taxon>
        <taxon>Basidiomycota</taxon>
        <taxon>Agaricomycotina</taxon>
        <taxon>Agaricomycetes</taxon>
        <taxon>Sistotremastrales</taxon>
        <taxon>Sistotremastraceae</taxon>
        <taxon>Sistotremastrum</taxon>
    </lineage>
</organism>
<accession>A0A166J6K2</accession>
<dbReference type="GO" id="GO:0006813">
    <property type="term" value="P:potassium ion transport"/>
    <property type="evidence" value="ECO:0007669"/>
    <property type="project" value="TreeGrafter"/>
</dbReference>
<gene>
    <name evidence="2" type="ORF">SISSUDRAFT_1056773</name>
</gene>
<dbReference type="GO" id="GO:1902600">
    <property type="term" value="P:proton transmembrane transport"/>
    <property type="evidence" value="ECO:0007669"/>
    <property type="project" value="TreeGrafter"/>
</dbReference>
<dbReference type="GO" id="GO:0005743">
    <property type="term" value="C:mitochondrial inner membrane"/>
    <property type="evidence" value="ECO:0007669"/>
    <property type="project" value="TreeGrafter"/>
</dbReference>
<evidence type="ECO:0000313" key="3">
    <source>
        <dbReference type="Proteomes" id="UP000076798"/>
    </source>
</evidence>
<dbReference type="STRING" id="1314776.A0A166J6K2"/>
<sequence length="270" mass="30428">MPGQRIIALPLTTLRVAQRSGFPIPFVYYHLQTTAPPTSGEDAKQPGILKRVTEKAASTWASFGKAPEGNWRLRTFRYGERIMDRIDFEELALKSFDPAMGPRITKVINGESSEEKKRDEKITLFHPTEFGAPLGHLKSLLEKRTPLHRRGFYTWLGIAPLTAPFMIVPIIPNLPFFFSAWRSWSHYRAWKSSEHIEELLEHDLIETQPSKELDAIYESTQSEGTDASVLLSAAKVPDVVSLFGLPETASADLLRALEQVKLRLKGGSEK</sequence>
<keyword evidence="3" id="KW-1185">Reference proteome</keyword>
<name>A0A166J6K2_9AGAM</name>
<dbReference type="InterPro" id="IPR018786">
    <property type="entry name" value="Mit_KHE1"/>
</dbReference>
<dbReference type="AlphaFoldDB" id="A0A166J6K2"/>
<dbReference type="OrthoDB" id="5562676at2759"/>
<reference evidence="2 3" key="1">
    <citation type="journal article" date="2016" name="Mol. Biol. Evol.">
        <title>Comparative Genomics of Early-Diverging Mushroom-Forming Fungi Provides Insights into the Origins of Lignocellulose Decay Capabilities.</title>
        <authorList>
            <person name="Nagy L.G."/>
            <person name="Riley R."/>
            <person name="Tritt A."/>
            <person name="Adam C."/>
            <person name="Daum C."/>
            <person name="Floudas D."/>
            <person name="Sun H."/>
            <person name="Yadav J.S."/>
            <person name="Pangilinan J."/>
            <person name="Larsson K.H."/>
            <person name="Matsuura K."/>
            <person name="Barry K."/>
            <person name="Labutti K."/>
            <person name="Kuo R."/>
            <person name="Ohm R.A."/>
            <person name="Bhattacharya S.S."/>
            <person name="Shirouzu T."/>
            <person name="Yoshinaga Y."/>
            <person name="Martin F.M."/>
            <person name="Grigoriev I.V."/>
            <person name="Hibbett D.S."/>
        </authorList>
    </citation>
    <scope>NUCLEOTIDE SEQUENCE [LARGE SCALE GENOMIC DNA]</scope>
    <source>
        <strain evidence="2 3">HHB10207 ss-3</strain>
    </source>
</reference>
<keyword evidence="1" id="KW-1133">Transmembrane helix</keyword>
<dbReference type="Proteomes" id="UP000076798">
    <property type="component" value="Unassembled WGS sequence"/>
</dbReference>
<proteinExistence type="predicted"/>
<dbReference type="PANTHER" id="PTHR28062:SF1">
    <property type="entry name" value="TRANSMEMBRANE PROTEIN"/>
    <property type="match status" value="1"/>
</dbReference>
<keyword evidence="1" id="KW-0472">Membrane</keyword>